<name>A0ACB8XYE2_9ASTR</name>
<comment type="caution">
    <text evidence="1">The sequence shown here is derived from an EMBL/GenBank/DDBJ whole genome shotgun (WGS) entry which is preliminary data.</text>
</comment>
<reference evidence="2" key="1">
    <citation type="journal article" date="2022" name="Mol. Ecol. Resour.">
        <title>The genomes of chicory, endive, great burdock and yacon provide insights into Asteraceae palaeo-polyploidization history and plant inulin production.</title>
        <authorList>
            <person name="Fan W."/>
            <person name="Wang S."/>
            <person name="Wang H."/>
            <person name="Wang A."/>
            <person name="Jiang F."/>
            <person name="Liu H."/>
            <person name="Zhao H."/>
            <person name="Xu D."/>
            <person name="Zhang Y."/>
        </authorList>
    </citation>
    <scope>NUCLEOTIDE SEQUENCE [LARGE SCALE GENOMIC DNA]</scope>
    <source>
        <strain evidence="2">cv. Yunnan</strain>
    </source>
</reference>
<gene>
    <name evidence="1" type="ORF">L1987_86050</name>
</gene>
<organism evidence="1 2">
    <name type="scientific">Smallanthus sonchifolius</name>
    <dbReference type="NCBI Taxonomy" id="185202"/>
    <lineage>
        <taxon>Eukaryota</taxon>
        <taxon>Viridiplantae</taxon>
        <taxon>Streptophyta</taxon>
        <taxon>Embryophyta</taxon>
        <taxon>Tracheophyta</taxon>
        <taxon>Spermatophyta</taxon>
        <taxon>Magnoliopsida</taxon>
        <taxon>eudicotyledons</taxon>
        <taxon>Gunneridae</taxon>
        <taxon>Pentapetalae</taxon>
        <taxon>asterids</taxon>
        <taxon>campanulids</taxon>
        <taxon>Asterales</taxon>
        <taxon>Asteraceae</taxon>
        <taxon>Asteroideae</taxon>
        <taxon>Heliantheae alliance</taxon>
        <taxon>Millerieae</taxon>
        <taxon>Smallanthus</taxon>
    </lineage>
</organism>
<sequence>MHATRTHTSFNRADSARTPARSSGGNYPKDKSASPPHSRSRLSPAHSIAKSSIIKSTINTCKSVTSLLNFSINMAEENINNINVHDTEVMPENSIPAEVQVTENENEEEHGNDAAEAEDNEEEEHGGAEVEEGGGAAAEGVVEQKWPGWPGENVYRMLVPVQKVGGIIGRKGEYIKKTCEETRARIKILDGPPGTNERTVLISAKEEPDASIPPAIDGLLKVHQRVVDADKDSAHAPPGGPASISTKLLVAGAQGGSLIGKQGATIKTIQDSSNCKIRVIGENLPIFALPDDSVVEIQGDPTGVRKALELIATHLRKFLVDRSVIGIFETQMQMPNARPNQEMPPPQPWGAPSPQGFPSGGPGFGSGFGPNQFLPPQHQYDNYYPRVDIPPPMDKQPRQGPPSYGRDPTTGPPHTSSVQPQQPMITKVSQNMQIPLSYADAVIGTSGTNISYIRRASGATIAIQETRGVPDEMTVEINGSASQVQTAQQLIQNFVAEAATAAQNSTAPPPTQGGYNPYPGHAPAYQSQAPPAPHAPPAADYGGAVYGGNYGY</sequence>
<dbReference type="EMBL" id="CM042046">
    <property type="protein sequence ID" value="KAI3676441.1"/>
    <property type="molecule type" value="Genomic_DNA"/>
</dbReference>
<evidence type="ECO:0000313" key="1">
    <source>
        <dbReference type="EMBL" id="KAI3676441.1"/>
    </source>
</evidence>
<evidence type="ECO:0000313" key="2">
    <source>
        <dbReference type="Proteomes" id="UP001056120"/>
    </source>
</evidence>
<accession>A0ACB8XYE2</accession>
<protein>
    <submittedName>
        <fullName evidence="1">Uncharacterized protein</fullName>
    </submittedName>
</protein>
<proteinExistence type="predicted"/>
<reference evidence="1 2" key="2">
    <citation type="journal article" date="2022" name="Mol. Ecol. Resour.">
        <title>The genomes of chicory, endive, great burdock and yacon provide insights into Asteraceae paleo-polyploidization history and plant inulin production.</title>
        <authorList>
            <person name="Fan W."/>
            <person name="Wang S."/>
            <person name="Wang H."/>
            <person name="Wang A."/>
            <person name="Jiang F."/>
            <person name="Liu H."/>
            <person name="Zhao H."/>
            <person name="Xu D."/>
            <person name="Zhang Y."/>
        </authorList>
    </citation>
    <scope>NUCLEOTIDE SEQUENCE [LARGE SCALE GENOMIC DNA]</scope>
    <source>
        <strain evidence="2">cv. Yunnan</strain>
        <tissue evidence="1">Leaves</tissue>
    </source>
</reference>
<keyword evidence="2" id="KW-1185">Reference proteome</keyword>
<dbReference type="Proteomes" id="UP001056120">
    <property type="component" value="Linkage Group LG29"/>
</dbReference>